<reference evidence="3 4" key="1">
    <citation type="submission" date="2018-07" db="EMBL/GenBank/DDBJ databases">
        <title>Comparative genomics of the Candidatus Parilichlamydiaceae reveals evidence of convergent evolution and genome reduction in the phylum Chlamydiae.</title>
        <authorList>
            <person name="Taylor-Brown A."/>
            <person name="Polkinghorne A."/>
        </authorList>
    </citation>
    <scope>NUCLEOTIDE SEQUENCE [LARGE SCALE GENOMIC DNA]</scope>
    <source>
        <strain evidence="3 4">Hat2</strain>
    </source>
</reference>
<evidence type="ECO:0000256" key="2">
    <source>
        <dbReference type="SAM" id="Phobius"/>
    </source>
</evidence>
<organism evidence="3 4">
    <name type="scientific">Candidatus Similichlamydia laticola</name>
    <dbReference type="NCBI Taxonomy" id="2170265"/>
    <lineage>
        <taxon>Bacteria</taxon>
        <taxon>Pseudomonadati</taxon>
        <taxon>Chlamydiota</taxon>
        <taxon>Chlamydiia</taxon>
        <taxon>Parachlamydiales</taxon>
        <taxon>Candidatus Parilichlamydiaceae</taxon>
        <taxon>Candidatus Similichlamydia</taxon>
    </lineage>
</organism>
<evidence type="ECO:0000313" key="3">
    <source>
        <dbReference type="EMBL" id="RDB31199.1"/>
    </source>
</evidence>
<name>A0A369K9C9_9BACT</name>
<keyword evidence="4" id="KW-1185">Reference proteome</keyword>
<keyword evidence="2" id="KW-0472">Membrane</keyword>
<feature type="compositionally biased region" description="Low complexity" evidence="1">
    <location>
        <begin position="122"/>
        <end position="154"/>
    </location>
</feature>
<feature type="region of interest" description="Disordered" evidence="1">
    <location>
        <begin position="120"/>
        <end position="164"/>
    </location>
</feature>
<feature type="transmembrane region" description="Helical" evidence="2">
    <location>
        <begin position="95"/>
        <end position="113"/>
    </location>
</feature>
<dbReference type="RefSeq" id="WP_114544597.1">
    <property type="nucleotide sequence ID" value="NZ_QQBG01000026.1"/>
</dbReference>
<dbReference type="EMBL" id="QQBG01000026">
    <property type="protein sequence ID" value="RDB31199.1"/>
    <property type="molecule type" value="Genomic_DNA"/>
</dbReference>
<gene>
    <name evidence="3" type="ORF">HAT2_00679</name>
</gene>
<dbReference type="AlphaFoldDB" id="A0A369K9C9"/>
<evidence type="ECO:0000256" key="1">
    <source>
        <dbReference type="SAM" id="MobiDB-lite"/>
    </source>
</evidence>
<sequence>MGMPLRNLGGSDGGRRPSAGSGSEDEEGPPGGTGEAQRVALMSLPGWNGSQGPGRRGWGDRVRDLGVGVGDRFRSLRVRVQRGWGLIIRARCRRCLVVLLVLLIILIIWWIWYHHTQPGPRTSGSSGSSTSGSVSGITSSSGSGNRNEVVVLSSSEDEEGSGNT</sequence>
<feature type="compositionally biased region" description="Acidic residues" evidence="1">
    <location>
        <begin position="155"/>
        <end position="164"/>
    </location>
</feature>
<comment type="caution">
    <text evidence="3">The sequence shown here is derived from an EMBL/GenBank/DDBJ whole genome shotgun (WGS) entry which is preliminary data.</text>
</comment>
<keyword evidence="2" id="KW-1133">Transmembrane helix</keyword>
<dbReference type="Proteomes" id="UP000253816">
    <property type="component" value="Unassembled WGS sequence"/>
</dbReference>
<proteinExistence type="predicted"/>
<accession>A0A369K9C9</accession>
<protein>
    <submittedName>
        <fullName evidence="3">Uncharacterized protein</fullName>
    </submittedName>
</protein>
<feature type="region of interest" description="Disordered" evidence="1">
    <location>
        <begin position="1"/>
        <end position="36"/>
    </location>
</feature>
<keyword evidence="2" id="KW-0812">Transmembrane</keyword>
<evidence type="ECO:0000313" key="4">
    <source>
        <dbReference type="Proteomes" id="UP000253816"/>
    </source>
</evidence>